<protein>
    <submittedName>
        <fullName evidence="2">Uncharacterized protein</fullName>
    </submittedName>
</protein>
<gene>
    <name evidence="2" type="ORF">PDE_02286</name>
</gene>
<evidence type="ECO:0000313" key="2">
    <source>
        <dbReference type="EMBL" id="EPS27343.1"/>
    </source>
</evidence>
<proteinExistence type="predicted"/>
<reference evidence="2 3" key="1">
    <citation type="journal article" date="2013" name="PLoS ONE">
        <title>Genomic and secretomic analyses reveal unique features of the lignocellulolytic enzyme system of Penicillium decumbens.</title>
        <authorList>
            <person name="Liu G."/>
            <person name="Zhang L."/>
            <person name="Wei X."/>
            <person name="Zou G."/>
            <person name="Qin Y."/>
            <person name="Ma L."/>
            <person name="Li J."/>
            <person name="Zheng H."/>
            <person name="Wang S."/>
            <person name="Wang C."/>
            <person name="Xun L."/>
            <person name="Zhao G.-P."/>
            <person name="Zhou Z."/>
            <person name="Qu Y."/>
        </authorList>
    </citation>
    <scope>NUCLEOTIDE SEQUENCE [LARGE SCALE GENOMIC DNA]</scope>
    <source>
        <strain evidence="3">114-2 / CGMCC 5302</strain>
    </source>
</reference>
<dbReference type="AlphaFoldDB" id="S8AN84"/>
<feature type="region of interest" description="Disordered" evidence="1">
    <location>
        <begin position="1"/>
        <end position="24"/>
    </location>
</feature>
<dbReference type="Proteomes" id="UP000019376">
    <property type="component" value="Unassembled WGS sequence"/>
</dbReference>
<dbReference type="HOGENOM" id="CLU_2469810_0_0_1"/>
<evidence type="ECO:0000256" key="1">
    <source>
        <dbReference type="SAM" id="MobiDB-lite"/>
    </source>
</evidence>
<evidence type="ECO:0000313" key="3">
    <source>
        <dbReference type="Proteomes" id="UP000019376"/>
    </source>
</evidence>
<sequence length="88" mass="9971">MDWFEREKSRGPRCGGRGKEEMMDDGFRGDRKRFVARTTHGLDWAATGGSGWGLQFYTVKIVGLERASGGPLVQSQAPELMHRVCRWI</sequence>
<accession>S8AN84</accession>
<dbReference type="EMBL" id="KB644410">
    <property type="protein sequence ID" value="EPS27343.1"/>
    <property type="molecule type" value="Genomic_DNA"/>
</dbReference>
<name>S8AN84_PENO1</name>
<keyword evidence="3" id="KW-1185">Reference proteome</keyword>
<feature type="compositionally biased region" description="Basic and acidic residues" evidence="1">
    <location>
        <begin position="1"/>
        <end position="10"/>
    </location>
</feature>
<organism evidence="2 3">
    <name type="scientific">Penicillium oxalicum (strain 114-2 / CGMCC 5302)</name>
    <name type="common">Penicillium decumbens</name>
    <dbReference type="NCBI Taxonomy" id="933388"/>
    <lineage>
        <taxon>Eukaryota</taxon>
        <taxon>Fungi</taxon>
        <taxon>Dikarya</taxon>
        <taxon>Ascomycota</taxon>
        <taxon>Pezizomycotina</taxon>
        <taxon>Eurotiomycetes</taxon>
        <taxon>Eurotiomycetidae</taxon>
        <taxon>Eurotiales</taxon>
        <taxon>Aspergillaceae</taxon>
        <taxon>Penicillium</taxon>
    </lineage>
</organism>